<evidence type="ECO:0000313" key="3">
    <source>
        <dbReference type="EMBL" id="KAF2178215.1"/>
    </source>
</evidence>
<dbReference type="PRINTS" id="PR01543">
    <property type="entry name" value="ANATRNSFRASE"/>
</dbReference>
<keyword evidence="2" id="KW-0012">Acyltransferase</keyword>
<organism evidence="3 4">
    <name type="scientific">Zopfia rhizophila CBS 207.26</name>
    <dbReference type="NCBI Taxonomy" id="1314779"/>
    <lineage>
        <taxon>Eukaryota</taxon>
        <taxon>Fungi</taxon>
        <taxon>Dikarya</taxon>
        <taxon>Ascomycota</taxon>
        <taxon>Pezizomycotina</taxon>
        <taxon>Dothideomycetes</taxon>
        <taxon>Dothideomycetes incertae sedis</taxon>
        <taxon>Zopfiaceae</taxon>
        <taxon>Zopfia</taxon>
    </lineage>
</organism>
<accession>A0A6A6DGE3</accession>
<dbReference type="InterPro" id="IPR053710">
    <property type="entry name" value="Arylamine_NAT_domain_sf"/>
</dbReference>
<gene>
    <name evidence="3" type="ORF">K469DRAFT_600088</name>
</gene>
<dbReference type="AlphaFoldDB" id="A0A6A6DGE3"/>
<dbReference type="SUPFAM" id="SSF54001">
    <property type="entry name" value="Cysteine proteinases"/>
    <property type="match status" value="1"/>
</dbReference>
<dbReference type="Gene3D" id="3.30.2140.20">
    <property type="match status" value="1"/>
</dbReference>
<keyword evidence="4" id="KW-1185">Reference proteome</keyword>
<dbReference type="Proteomes" id="UP000800200">
    <property type="component" value="Unassembled WGS sequence"/>
</dbReference>
<evidence type="ECO:0000256" key="2">
    <source>
        <dbReference type="RuleBase" id="RU003452"/>
    </source>
</evidence>
<dbReference type="PANTHER" id="PTHR11786:SF0">
    <property type="entry name" value="ARYLAMINE N-ACETYLTRANSFERASE 4-RELATED"/>
    <property type="match status" value="1"/>
</dbReference>
<dbReference type="EMBL" id="ML994676">
    <property type="protein sequence ID" value="KAF2178215.1"/>
    <property type="molecule type" value="Genomic_DNA"/>
</dbReference>
<sequence>MSSDQRPVLSRDQITKYFERLKLPQEHRKYSVAGESPEDALTYLALLQKLHLVEIPFENLTLHYSHHRQLSLHPDELYKKIIGDDNGRGGYCMENNSIFGMLLYSLGYNIYPAGARVYDRNQWSGWSHMVNIITIGESQFHVDVGFGANGPTQPLKLEKSGTIYEHIRPAATRLQWRNIQENTDSGQRLWVYEHRIDDQSDFCTTYCFTELEFLPSDYNLMNYYTSTNPKTFFTQTIIGEKKILGGKDNGDLVGNLILGNNLKWRIHGKKEREINFESEDDRVKALEEFFGIKLGQVERHSIRGLTSEIKN</sequence>
<dbReference type="OrthoDB" id="10260017at2759"/>
<dbReference type="InterPro" id="IPR001447">
    <property type="entry name" value="Arylamine_N-AcTrfase"/>
</dbReference>
<keyword evidence="2 3" id="KW-0808">Transferase</keyword>
<dbReference type="Pfam" id="PF00797">
    <property type="entry name" value="Acetyltransf_2"/>
    <property type="match status" value="1"/>
</dbReference>
<evidence type="ECO:0000256" key="1">
    <source>
        <dbReference type="ARBA" id="ARBA00006547"/>
    </source>
</evidence>
<comment type="similarity">
    <text evidence="1 2">Belongs to the arylamine N-acetyltransferase family.</text>
</comment>
<protein>
    <submittedName>
        <fullName evidence="3">Arylamine N-acetyltransferase 1</fullName>
    </submittedName>
</protein>
<reference evidence="3" key="1">
    <citation type="journal article" date="2020" name="Stud. Mycol.">
        <title>101 Dothideomycetes genomes: a test case for predicting lifestyles and emergence of pathogens.</title>
        <authorList>
            <person name="Haridas S."/>
            <person name="Albert R."/>
            <person name="Binder M."/>
            <person name="Bloem J."/>
            <person name="Labutti K."/>
            <person name="Salamov A."/>
            <person name="Andreopoulos B."/>
            <person name="Baker S."/>
            <person name="Barry K."/>
            <person name="Bills G."/>
            <person name="Bluhm B."/>
            <person name="Cannon C."/>
            <person name="Castanera R."/>
            <person name="Culley D."/>
            <person name="Daum C."/>
            <person name="Ezra D."/>
            <person name="Gonzalez J."/>
            <person name="Henrissat B."/>
            <person name="Kuo A."/>
            <person name="Liang C."/>
            <person name="Lipzen A."/>
            <person name="Lutzoni F."/>
            <person name="Magnuson J."/>
            <person name="Mondo S."/>
            <person name="Nolan M."/>
            <person name="Ohm R."/>
            <person name="Pangilinan J."/>
            <person name="Park H.-J."/>
            <person name="Ramirez L."/>
            <person name="Alfaro M."/>
            <person name="Sun H."/>
            <person name="Tritt A."/>
            <person name="Yoshinaga Y."/>
            <person name="Zwiers L.-H."/>
            <person name="Turgeon B."/>
            <person name="Goodwin S."/>
            <person name="Spatafora J."/>
            <person name="Crous P."/>
            <person name="Grigoriev I."/>
        </authorList>
    </citation>
    <scope>NUCLEOTIDE SEQUENCE</scope>
    <source>
        <strain evidence="3">CBS 207.26</strain>
    </source>
</reference>
<proteinExistence type="inferred from homology"/>
<name>A0A6A6DGE3_9PEZI</name>
<dbReference type="GO" id="GO:0016407">
    <property type="term" value="F:acetyltransferase activity"/>
    <property type="evidence" value="ECO:0007669"/>
    <property type="project" value="InterPro"/>
</dbReference>
<evidence type="ECO:0000313" key="4">
    <source>
        <dbReference type="Proteomes" id="UP000800200"/>
    </source>
</evidence>
<dbReference type="InterPro" id="IPR038765">
    <property type="entry name" value="Papain-like_cys_pep_sf"/>
</dbReference>
<dbReference type="PANTHER" id="PTHR11786">
    <property type="entry name" value="N-HYDROXYARYLAMINE O-ACETYLTRANSFERASE"/>
    <property type="match status" value="1"/>
</dbReference>